<dbReference type="Proteomes" id="UP001500393">
    <property type="component" value="Unassembled WGS sequence"/>
</dbReference>
<keyword evidence="3" id="KW-1185">Reference proteome</keyword>
<organism evidence="2 3">
    <name type="scientific">Kribbella sancticallisti</name>
    <dbReference type="NCBI Taxonomy" id="460087"/>
    <lineage>
        <taxon>Bacteria</taxon>
        <taxon>Bacillati</taxon>
        <taxon>Actinomycetota</taxon>
        <taxon>Actinomycetes</taxon>
        <taxon>Propionibacteriales</taxon>
        <taxon>Kribbellaceae</taxon>
        <taxon>Kribbella</taxon>
    </lineage>
</organism>
<evidence type="ECO:0000256" key="1">
    <source>
        <dbReference type="SAM" id="MobiDB-lite"/>
    </source>
</evidence>
<feature type="region of interest" description="Disordered" evidence="1">
    <location>
        <begin position="71"/>
        <end position="91"/>
    </location>
</feature>
<dbReference type="EMBL" id="BAAAOS010000005">
    <property type="protein sequence ID" value="GAA1553086.1"/>
    <property type="molecule type" value="Genomic_DNA"/>
</dbReference>
<proteinExistence type="predicted"/>
<evidence type="ECO:0000313" key="3">
    <source>
        <dbReference type="Proteomes" id="UP001500393"/>
    </source>
</evidence>
<sequence length="91" mass="9250">MSSATLRACVHEPRESRAATVSLGKSTPPATPSVWTHSTNRTRAGGREVAFADVDGGDEFASDEADVLGGLDGVRPVGTDDVGSARGGVVP</sequence>
<feature type="region of interest" description="Disordered" evidence="1">
    <location>
        <begin position="1"/>
        <end position="40"/>
    </location>
</feature>
<protein>
    <submittedName>
        <fullName evidence="2">Uncharacterized protein</fullName>
    </submittedName>
</protein>
<reference evidence="2 3" key="1">
    <citation type="journal article" date="2019" name="Int. J. Syst. Evol. Microbiol.">
        <title>The Global Catalogue of Microorganisms (GCM) 10K type strain sequencing project: providing services to taxonomists for standard genome sequencing and annotation.</title>
        <authorList>
            <consortium name="The Broad Institute Genomics Platform"/>
            <consortium name="The Broad Institute Genome Sequencing Center for Infectious Disease"/>
            <person name="Wu L."/>
            <person name="Ma J."/>
        </authorList>
    </citation>
    <scope>NUCLEOTIDE SEQUENCE [LARGE SCALE GENOMIC DNA]</scope>
    <source>
        <strain evidence="2 3">JCM 14969</strain>
    </source>
</reference>
<comment type="caution">
    <text evidence="2">The sequence shown here is derived from an EMBL/GenBank/DDBJ whole genome shotgun (WGS) entry which is preliminary data.</text>
</comment>
<gene>
    <name evidence="2" type="ORF">GCM10009789_03270</name>
</gene>
<accession>A0ABN2C815</accession>
<evidence type="ECO:0000313" key="2">
    <source>
        <dbReference type="EMBL" id="GAA1553086.1"/>
    </source>
</evidence>
<name>A0ABN2C815_9ACTN</name>